<organism evidence="1 2">
    <name type="scientific">Lactuca saligna</name>
    <name type="common">Willowleaf lettuce</name>
    <dbReference type="NCBI Taxonomy" id="75948"/>
    <lineage>
        <taxon>Eukaryota</taxon>
        <taxon>Viridiplantae</taxon>
        <taxon>Streptophyta</taxon>
        <taxon>Embryophyta</taxon>
        <taxon>Tracheophyta</taxon>
        <taxon>Spermatophyta</taxon>
        <taxon>Magnoliopsida</taxon>
        <taxon>eudicotyledons</taxon>
        <taxon>Gunneridae</taxon>
        <taxon>Pentapetalae</taxon>
        <taxon>asterids</taxon>
        <taxon>campanulids</taxon>
        <taxon>Asterales</taxon>
        <taxon>Asteraceae</taxon>
        <taxon>Cichorioideae</taxon>
        <taxon>Cichorieae</taxon>
        <taxon>Lactucinae</taxon>
        <taxon>Lactuca</taxon>
    </lineage>
</organism>
<sequence>MDENNTPRVTGDSNNVSDVIPIESETRFTVVQEKKKEGSSGSIPCPLLKCIVKGKSQKCPIKFLGFVDLVPSHLAAYMGYNIGMKCLCHNIEVIERRRDDRINFHKNFVMLVHLALESKEGEMIGLTSTTPSLSDKRCDTTTIAANHSQKSTRREETLDCRNRMSYWSRNFIDRDITMDVSSYN</sequence>
<name>A0AA36A3W9_LACSI</name>
<proteinExistence type="predicted"/>
<dbReference type="AlphaFoldDB" id="A0AA36A3W9"/>
<reference evidence="1" key="1">
    <citation type="submission" date="2023-04" db="EMBL/GenBank/DDBJ databases">
        <authorList>
            <person name="Vijverberg K."/>
            <person name="Xiong W."/>
            <person name="Schranz E."/>
        </authorList>
    </citation>
    <scope>NUCLEOTIDE SEQUENCE</scope>
</reference>
<evidence type="ECO:0000313" key="2">
    <source>
        <dbReference type="Proteomes" id="UP001177003"/>
    </source>
</evidence>
<protein>
    <submittedName>
        <fullName evidence="1">Uncharacterized protein</fullName>
    </submittedName>
</protein>
<dbReference type="Proteomes" id="UP001177003">
    <property type="component" value="Chromosome 9"/>
</dbReference>
<gene>
    <name evidence="1" type="ORF">LSALG_LOCUS41464</name>
</gene>
<accession>A0AA36A3W9</accession>
<keyword evidence="2" id="KW-1185">Reference proteome</keyword>
<evidence type="ECO:0000313" key="1">
    <source>
        <dbReference type="EMBL" id="CAI9303002.1"/>
    </source>
</evidence>
<dbReference type="EMBL" id="OX465085">
    <property type="protein sequence ID" value="CAI9303002.1"/>
    <property type="molecule type" value="Genomic_DNA"/>
</dbReference>